<evidence type="ECO:0000313" key="3">
    <source>
        <dbReference type="Proteomes" id="UP000069697"/>
    </source>
</evidence>
<dbReference type="InterPro" id="IPR011032">
    <property type="entry name" value="GroES-like_sf"/>
</dbReference>
<proteinExistence type="predicted"/>
<accession>A0A100VSB5</accession>
<dbReference type="AlphaFoldDB" id="A0A100VSB5"/>
<dbReference type="Pfam" id="PF13602">
    <property type="entry name" value="ADH_zinc_N_2"/>
    <property type="match status" value="1"/>
</dbReference>
<evidence type="ECO:0000313" key="2">
    <source>
        <dbReference type="EMBL" id="GAS85018.1"/>
    </source>
</evidence>
<comment type="caution">
    <text evidence="2">The sequence shown here is derived from an EMBL/GenBank/DDBJ whole genome shotgun (WGS) entry which is preliminary data.</text>
</comment>
<dbReference type="InterPro" id="IPR013154">
    <property type="entry name" value="ADH-like_N"/>
</dbReference>
<gene>
    <name evidence="2" type="ORF">PAHA3_5139</name>
</gene>
<name>A0A100VSB5_PAEAM</name>
<dbReference type="InterPro" id="IPR052733">
    <property type="entry name" value="Chloroplast_QOR"/>
</dbReference>
<dbReference type="PROSITE" id="PS01162">
    <property type="entry name" value="QOR_ZETA_CRYSTAL"/>
    <property type="match status" value="1"/>
</dbReference>
<dbReference type="SUPFAM" id="SSF50129">
    <property type="entry name" value="GroES-like"/>
    <property type="match status" value="1"/>
</dbReference>
<dbReference type="Gene3D" id="3.40.50.720">
    <property type="entry name" value="NAD(P)-binding Rossmann-like Domain"/>
    <property type="match status" value="1"/>
</dbReference>
<dbReference type="RefSeq" id="WP_062837395.1">
    <property type="nucleotide sequence ID" value="NZ_BCNV01000007.1"/>
</dbReference>
<dbReference type="InterPro" id="IPR020843">
    <property type="entry name" value="ER"/>
</dbReference>
<dbReference type="PANTHER" id="PTHR44013:SF1">
    <property type="entry name" value="ZINC-TYPE ALCOHOL DEHYDROGENASE-LIKE PROTEIN C16A3.02C"/>
    <property type="match status" value="1"/>
</dbReference>
<dbReference type="PANTHER" id="PTHR44013">
    <property type="entry name" value="ZINC-TYPE ALCOHOL DEHYDROGENASE-LIKE PROTEIN C16A3.02C"/>
    <property type="match status" value="1"/>
</dbReference>
<dbReference type="SUPFAM" id="SSF51735">
    <property type="entry name" value="NAD(P)-binding Rossmann-fold domains"/>
    <property type="match status" value="1"/>
</dbReference>
<sequence>MHTSKMKAIQIHQYGGPETLQFEQEVHIPEPAAGEVLVRIQYAGAIPLDWKIRNGWLQDVFVKRLPYTPGTAMSGIVESVGEGVDSFQPGDRVFGNVNGSYAEYGVAPAQDLVHLPDDLSFEDAATIKGGAEAAWKALFTEGELEAGHTVLIHAAAGGVGQYAVQLAKWKGAHVIATASGANVDFVASLGADQVIDYKTTLFEELVSHVDLVVEAVGGEIEDRSWGVLKRGGKLVSLTQLPSAEKAAQYGVTVKFNSKFPTSEDLYTIAQLMAEGSLRSEIDSIFPLSEANQAHAKSESRHGRGRILLDVRSV</sequence>
<reference evidence="3" key="2">
    <citation type="submission" date="2016-01" db="EMBL/GenBank/DDBJ databases">
        <title>Draft Genome Sequence of Paenibacillus amylolyticus Heshi-A3 that Was Isolated from Fermented Rice Bran with Aging Salted Mackerel, Which Was Named Heshiko as Traditional Fermented Seafood in Japan.</title>
        <authorList>
            <person name="Akuzawa S."/>
            <person name="Nakagawa J."/>
            <person name="Kanekatsu T."/>
            <person name="Kubota E."/>
            <person name="Ohtake R."/>
            <person name="Suzuki T."/>
            <person name="Kanesaki Y."/>
        </authorList>
    </citation>
    <scope>NUCLEOTIDE SEQUENCE [LARGE SCALE GENOMIC DNA]</scope>
    <source>
        <strain evidence="3">Heshi-A3</strain>
    </source>
</reference>
<reference evidence="2 3" key="1">
    <citation type="journal article" date="2016" name="Genome Announc.">
        <title>Draft Genome Sequence of Paenibacillus amylolyticus Heshi-A3, Isolated from Fermented Rice Bran in a Japanese Fermented Seafood Dish.</title>
        <authorList>
            <person name="Akuzawa S."/>
            <person name="Nagaoka J."/>
            <person name="Kanekatsu M."/>
            <person name="Kubota E."/>
            <person name="Ohtake R."/>
            <person name="Suzuki T."/>
            <person name="Kanesaki Y."/>
        </authorList>
    </citation>
    <scope>NUCLEOTIDE SEQUENCE [LARGE SCALE GENOMIC DNA]</scope>
    <source>
        <strain evidence="2 3">Heshi-A3</strain>
    </source>
</reference>
<evidence type="ECO:0000259" key="1">
    <source>
        <dbReference type="SMART" id="SM00829"/>
    </source>
</evidence>
<organism evidence="2 3">
    <name type="scientific">Paenibacillus amylolyticus</name>
    <dbReference type="NCBI Taxonomy" id="1451"/>
    <lineage>
        <taxon>Bacteria</taxon>
        <taxon>Bacillati</taxon>
        <taxon>Bacillota</taxon>
        <taxon>Bacilli</taxon>
        <taxon>Bacillales</taxon>
        <taxon>Paenibacillaceae</taxon>
        <taxon>Paenibacillus</taxon>
    </lineage>
</organism>
<dbReference type="EMBL" id="BCNV01000007">
    <property type="protein sequence ID" value="GAS85018.1"/>
    <property type="molecule type" value="Genomic_DNA"/>
</dbReference>
<dbReference type="Gene3D" id="3.90.180.10">
    <property type="entry name" value="Medium-chain alcohol dehydrogenases, catalytic domain"/>
    <property type="match status" value="1"/>
</dbReference>
<dbReference type="Proteomes" id="UP000069697">
    <property type="component" value="Unassembled WGS sequence"/>
</dbReference>
<protein>
    <submittedName>
        <fullName evidence="2">NADPH:quinone reductase</fullName>
    </submittedName>
</protein>
<dbReference type="GO" id="GO:0008270">
    <property type="term" value="F:zinc ion binding"/>
    <property type="evidence" value="ECO:0007669"/>
    <property type="project" value="InterPro"/>
</dbReference>
<dbReference type="InterPro" id="IPR002364">
    <property type="entry name" value="Quin_OxRdtase/zeta-crystal_CS"/>
</dbReference>
<dbReference type="GO" id="GO:0016491">
    <property type="term" value="F:oxidoreductase activity"/>
    <property type="evidence" value="ECO:0007669"/>
    <property type="project" value="InterPro"/>
</dbReference>
<feature type="domain" description="Enoyl reductase (ER)" evidence="1">
    <location>
        <begin position="15"/>
        <end position="308"/>
    </location>
</feature>
<dbReference type="CDD" id="cd05289">
    <property type="entry name" value="MDR_like_2"/>
    <property type="match status" value="1"/>
</dbReference>
<dbReference type="SMART" id="SM00829">
    <property type="entry name" value="PKS_ER"/>
    <property type="match status" value="1"/>
</dbReference>
<dbReference type="Pfam" id="PF08240">
    <property type="entry name" value="ADH_N"/>
    <property type="match status" value="1"/>
</dbReference>
<dbReference type="InterPro" id="IPR036291">
    <property type="entry name" value="NAD(P)-bd_dom_sf"/>
</dbReference>